<name>A0A0K8MF03_9PROT</name>
<reference evidence="1 2" key="1">
    <citation type="submission" date="2015-03" db="EMBL/GenBank/DDBJ databases">
        <title>Caedibacter varicaedens, whole genome shotgun sequence.</title>
        <authorList>
            <person name="Suzuki H."/>
            <person name="Dapper A.L."/>
            <person name="Gibson A.K."/>
            <person name="Jackson C."/>
            <person name="Lee H."/>
            <person name="Pejaver V.R."/>
            <person name="Doak T."/>
            <person name="Lynch M."/>
        </authorList>
    </citation>
    <scope>NUCLEOTIDE SEQUENCE [LARGE SCALE GENOMIC DNA]</scope>
</reference>
<keyword evidence="2" id="KW-1185">Reference proteome</keyword>
<evidence type="ECO:0000313" key="1">
    <source>
        <dbReference type="EMBL" id="GAO98813.1"/>
    </source>
</evidence>
<gene>
    <name evidence="1" type="ORF">Cva_01482</name>
</gene>
<protein>
    <submittedName>
        <fullName evidence="1">Uncharacterized protein</fullName>
    </submittedName>
</protein>
<proteinExistence type="predicted"/>
<dbReference type="AlphaFoldDB" id="A0A0K8MF03"/>
<evidence type="ECO:0000313" key="2">
    <source>
        <dbReference type="Proteomes" id="UP000036771"/>
    </source>
</evidence>
<comment type="caution">
    <text evidence="1">The sequence shown here is derived from an EMBL/GenBank/DDBJ whole genome shotgun (WGS) entry which is preliminary data.</text>
</comment>
<dbReference type="Proteomes" id="UP000036771">
    <property type="component" value="Unassembled WGS sequence"/>
</dbReference>
<dbReference type="EMBL" id="BBVC01000094">
    <property type="protein sequence ID" value="GAO98813.1"/>
    <property type="molecule type" value="Genomic_DNA"/>
</dbReference>
<sequence>MDVLLVPRAEVRQVLVDLETFLDLGLWGYLYQAMAELEEILGEDASLSET</sequence>
<accession>A0A0K8MF03</accession>
<organism evidence="1 2">
    <name type="scientific">Caedimonas varicaedens</name>
    <dbReference type="NCBI Taxonomy" id="1629334"/>
    <lineage>
        <taxon>Bacteria</taxon>
        <taxon>Pseudomonadati</taxon>
        <taxon>Pseudomonadota</taxon>
        <taxon>Alphaproteobacteria</taxon>
        <taxon>Holosporales</taxon>
        <taxon>Caedimonadaceae</taxon>
        <taxon>Caedimonas</taxon>
    </lineage>
</organism>
<dbReference type="STRING" id="1629334.Cva_01482"/>